<evidence type="ECO:0008006" key="7">
    <source>
        <dbReference type="Google" id="ProtNLM"/>
    </source>
</evidence>
<accession>A0ABQ9IUS5</accession>
<dbReference type="Pfam" id="PF12780">
    <property type="entry name" value="AAA_8"/>
    <property type="match status" value="1"/>
</dbReference>
<dbReference type="Gene3D" id="3.40.50.300">
    <property type="entry name" value="P-loop containing nucleotide triphosphate hydrolases"/>
    <property type="match status" value="2"/>
</dbReference>
<evidence type="ECO:0000259" key="4">
    <source>
        <dbReference type="Pfam" id="PF17857"/>
    </source>
</evidence>
<dbReference type="Pfam" id="PF17852">
    <property type="entry name" value="Dynein_AAA_lid"/>
    <property type="match status" value="1"/>
</dbReference>
<dbReference type="InterPro" id="IPR041466">
    <property type="entry name" value="Dynein_AAA5_ext"/>
</dbReference>
<name>A0ABQ9IUS5_9CUCU</name>
<feature type="domain" description="Dynein heavy chain AAA module D4" evidence="2">
    <location>
        <begin position="577"/>
        <end position="712"/>
    </location>
</feature>
<gene>
    <name evidence="5" type="ORF">NQ317_001278</name>
</gene>
<sequence>MHLHYYKYVTSWIETREDSVERSNLIILFDKYIPTCLENIRTRFKKITPITETSHLQMLCHLLSCLLNPTNTPNDCPKEWYELYFVFCCVWAFGSAMFQEQAVDYRLEFTKWWVNEFKTVKFPTGGTVFDYFIDSETKQFLPWSESINRFELDPDTPLQAVLVHTSESIRIRYFLNLLMDKRKPVMLVGNAGCGKTVLVSDKFASLSDNYIVTTIPFNFYTTSEMLQKNFEKPLEKKAGRNYGPPGNKKLIYFIDDLNMPEVDSYGTVQPHTLIRQHLDYNHCTDRFTVSARLIRTCCFHLKTGWGIRNGISVVWMNWGLGMYLDGTGFSSADYNNGSRDCLVHRQFSELPELRYDRNRLTLKDIHNCQYLSCMNPTAGSFTINPRLQRHFCVFAISFPGTESLTMIYHTILSQHLSNAEYKFPAVIIRLSENIVAASIALHYKLTQIFLPTAVKFHYIFNLRDISNVFQGLLFSTNDCLNHPCDLVRLWVHECQRVYGDKLIEEKDIDSFMKVQIDIFKKNFEDIDESIVFEKPNIYCHFAGGIGEPKYMPIKNWTILSKLLNEAMSSYNDLVAAINLVLFEDAMTHICRINRILESPRGSSLLVGVGGSGKQSLSRLAAFISSLEVAQIHLKKGYGVTDLKNELSSLYMKSGLKNVGIMFLMTDAQVPNEQFLVMINDMLASGEIPEMFSDDEIENVITGVRNEVKGADWKDQEGDPDTYPRMEKSRPDTTIGIRNASREGMTTCLILRKQL</sequence>
<dbReference type="InterPro" id="IPR027417">
    <property type="entry name" value="P-loop_NTPase"/>
</dbReference>
<dbReference type="InterPro" id="IPR026983">
    <property type="entry name" value="DHC"/>
</dbReference>
<dbReference type="Pfam" id="PF12775">
    <property type="entry name" value="AAA_7"/>
    <property type="match status" value="2"/>
</dbReference>
<dbReference type="Proteomes" id="UP001162164">
    <property type="component" value="Unassembled WGS sequence"/>
</dbReference>
<evidence type="ECO:0000259" key="2">
    <source>
        <dbReference type="Pfam" id="PF12780"/>
    </source>
</evidence>
<dbReference type="PANTHER" id="PTHR45703">
    <property type="entry name" value="DYNEIN HEAVY CHAIN"/>
    <property type="match status" value="1"/>
</dbReference>
<dbReference type="Pfam" id="PF17857">
    <property type="entry name" value="AAA_lid_1"/>
    <property type="match status" value="1"/>
</dbReference>
<feature type="domain" description="Dynein heavy chain AAA 5 extension" evidence="3">
    <location>
        <begin position="28"/>
        <end position="145"/>
    </location>
</feature>
<organism evidence="5 6">
    <name type="scientific">Molorchus minor</name>
    <dbReference type="NCBI Taxonomy" id="1323400"/>
    <lineage>
        <taxon>Eukaryota</taxon>
        <taxon>Metazoa</taxon>
        <taxon>Ecdysozoa</taxon>
        <taxon>Arthropoda</taxon>
        <taxon>Hexapoda</taxon>
        <taxon>Insecta</taxon>
        <taxon>Pterygota</taxon>
        <taxon>Neoptera</taxon>
        <taxon>Endopterygota</taxon>
        <taxon>Coleoptera</taxon>
        <taxon>Polyphaga</taxon>
        <taxon>Cucujiformia</taxon>
        <taxon>Chrysomeloidea</taxon>
        <taxon>Cerambycidae</taxon>
        <taxon>Lamiinae</taxon>
        <taxon>Monochamini</taxon>
        <taxon>Molorchus</taxon>
    </lineage>
</organism>
<reference evidence="5" key="1">
    <citation type="journal article" date="2023" name="Insect Mol. Biol.">
        <title>Genome sequencing provides insights into the evolution of gene families encoding plant cell wall-degrading enzymes in longhorned beetles.</title>
        <authorList>
            <person name="Shin N.R."/>
            <person name="Okamura Y."/>
            <person name="Kirsch R."/>
            <person name="Pauchet Y."/>
        </authorList>
    </citation>
    <scope>NUCLEOTIDE SEQUENCE</scope>
    <source>
        <strain evidence="5">MMC_N1</strain>
    </source>
</reference>
<dbReference type="SUPFAM" id="SSF52540">
    <property type="entry name" value="P-loop containing nucleoside triphosphate hydrolases"/>
    <property type="match status" value="2"/>
</dbReference>
<protein>
    <recommendedName>
        <fullName evidence="7">Dynein heavy chain</fullName>
    </recommendedName>
</protein>
<dbReference type="PANTHER" id="PTHR45703:SF8">
    <property type="entry name" value="DYNEINS HEAVY CHAIN"/>
    <property type="match status" value="1"/>
</dbReference>
<feature type="domain" description="Dynein heavy chain 3 AAA+ lid" evidence="4">
    <location>
        <begin position="435"/>
        <end position="532"/>
    </location>
</feature>
<comment type="similarity">
    <text evidence="1">Belongs to the dynein heavy chain family.</text>
</comment>
<evidence type="ECO:0000313" key="6">
    <source>
        <dbReference type="Proteomes" id="UP001162164"/>
    </source>
</evidence>
<proteinExistence type="inferred from homology"/>
<feature type="non-terminal residue" evidence="5">
    <location>
        <position position="754"/>
    </location>
</feature>
<evidence type="ECO:0000313" key="5">
    <source>
        <dbReference type="EMBL" id="KAJ8966353.1"/>
    </source>
</evidence>
<dbReference type="InterPro" id="IPR041589">
    <property type="entry name" value="DNAH3_AAA_lid_1"/>
</dbReference>
<evidence type="ECO:0000256" key="1">
    <source>
        <dbReference type="ARBA" id="ARBA00008887"/>
    </source>
</evidence>
<evidence type="ECO:0000259" key="3">
    <source>
        <dbReference type="Pfam" id="PF17852"/>
    </source>
</evidence>
<dbReference type="InterPro" id="IPR024317">
    <property type="entry name" value="Dynein_heavy_chain_D4_dom"/>
</dbReference>
<dbReference type="EMBL" id="JAPWTJ010002386">
    <property type="protein sequence ID" value="KAJ8966353.1"/>
    <property type="molecule type" value="Genomic_DNA"/>
</dbReference>
<comment type="caution">
    <text evidence="5">The sequence shown here is derived from an EMBL/GenBank/DDBJ whole genome shotgun (WGS) entry which is preliminary data.</text>
</comment>
<dbReference type="Gene3D" id="1.10.472.130">
    <property type="match status" value="1"/>
</dbReference>
<keyword evidence="6" id="KW-1185">Reference proteome</keyword>
<dbReference type="Gene3D" id="1.20.920.30">
    <property type="match status" value="1"/>
</dbReference>